<accession>A0ABZ0XSH2</accession>
<dbReference type="RefSeq" id="WP_019920113.1">
    <property type="nucleotide sequence ID" value="NZ_CP140152.1"/>
</dbReference>
<evidence type="ECO:0000256" key="2">
    <source>
        <dbReference type="ARBA" id="ARBA00022475"/>
    </source>
</evidence>
<keyword evidence="4 6" id="KW-0067">ATP-binding</keyword>
<dbReference type="SMART" id="SM00382">
    <property type="entry name" value="AAA"/>
    <property type="match status" value="1"/>
</dbReference>
<dbReference type="SUPFAM" id="SSF52540">
    <property type="entry name" value="P-loop containing nucleoside triphosphate hydrolases"/>
    <property type="match status" value="1"/>
</dbReference>
<organism evidence="6 7">
    <name type="scientific">Duganella zoogloeoides</name>
    <dbReference type="NCBI Taxonomy" id="75659"/>
    <lineage>
        <taxon>Bacteria</taxon>
        <taxon>Pseudomonadati</taxon>
        <taxon>Pseudomonadota</taxon>
        <taxon>Betaproteobacteria</taxon>
        <taxon>Burkholderiales</taxon>
        <taxon>Oxalobacteraceae</taxon>
        <taxon>Telluria group</taxon>
        <taxon>Duganella</taxon>
    </lineage>
</organism>
<dbReference type="PANTHER" id="PTHR42939">
    <property type="entry name" value="ABC TRANSPORTER ATP-BINDING PROTEIN ALBC-RELATED"/>
    <property type="match status" value="1"/>
</dbReference>
<dbReference type="Proteomes" id="UP001326110">
    <property type="component" value="Chromosome"/>
</dbReference>
<evidence type="ECO:0000313" key="6">
    <source>
        <dbReference type="EMBL" id="WQH02686.1"/>
    </source>
</evidence>
<evidence type="ECO:0000313" key="7">
    <source>
        <dbReference type="Proteomes" id="UP001326110"/>
    </source>
</evidence>
<evidence type="ECO:0000256" key="1">
    <source>
        <dbReference type="ARBA" id="ARBA00022448"/>
    </source>
</evidence>
<dbReference type="PROSITE" id="PS50893">
    <property type="entry name" value="ABC_TRANSPORTER_2"/>
    <property type="match status" value="1"/>
</dbReference>
<dbReference type="EMBL" id="CP140152">
    <property type="protein sequence ID" value="WQH02686.1"/>
    <property type="molecule type" value="Genomic_DNA"/>
</dbReference>
<dbReference type="GO" id="GO:0005524">
    <property type="term" value="F:ATP binding"/>
    <property type="evidence" value="ECO:0007669"/>
    <property type="project" value="UniProtKB-KW"/>
</dbReference>
<keyword evidence="2" id="KW-1003">Cell membrane</keyword>
<dbReference type="Gene3D" id="3.40.50.300">
    <property type="entry name" value="P-loop containing nucleotide triphosphate hydrolases"/>
    <property type="match status" value="1"/>
</dbReference>
<dbReference type="CDD" id="cd03230">
    <property type="entry name" value="ABC_DR_subfamily_A"/>
    <property type="match status" value="1"/>
</dbReference>
<dbReference type="PANTHER" id="PTHR42939:SF1">
    <property type="entry name" value="ABC TRANSPORTER ATP-BINDING PROTEIN ALBC-RELATED"/>
    <property type="match status" value="1"/>
</dbReference>
<dbReference type="InterPro" id="IPR003593">
    <property type="entry name" value="AAA+_ATPase"/>
</dbReference>
<keyword evidence="1" id="KW-0813">Transport</keyword>
<keyword evidence="7" id="KW-1185">Reference proteome</keyword>
<dbReference type="InterPro" id="IPR051782">
    <property type="entry name" value="ABC_Transporter_VariousFunc"/>
</dbReference>
<gene>
    <name evidence="6" type="ORF">SR858_16560</name>
</gene>
<feature type="domain" description="ABC transporter" evidence="5">
    <location>
        <begin position="2"/>
        <end position="210"/>
    </location>
</feature>
<name>A0ABZ0XSH2_9BURK</name>
<proteinExistence type="predicted"/>
<evidence type="ECO:0000256" key="3">
    <source>
        <dbReference type="ARBA" id="ARBA00022741"/>
    </source>
</evidence>
<evidence type="ECO:0000259" key="5">
    <source>
        <dbReference type="PROSITE" id="PS50893"/>
    </source>
</evidence>
<dbReference type="InterPro" id="IPR027417">
    <property type="entry name" value="P-loop_NTPase"/>
</dbReference>
<dbReference type="InterPro" id="IPR003439">
    <property type="entry name" value="ABC_transporter-like_ATP-bd"/>
</dbReference>
<sequence>MLRVEQVCKSYGARKVLRSISLTCQRGAYMLRGPNGVGKSTLLRVLAGVTPPDSGAVWIDGHALHQEPIRAKLRLAYAPDECPIYPFITGSELLAFVAQAKRCSLTPQVHAVVERFGLDRHLGTRCGDMSLGTQKKLMLAAAWIGEPSVLLLDEPSNGLDVAAHAVLVDLLREKSAKAVVFVSSHDQAFARAVGAQVLTFDSLSGPAAEL</sequence>
<protein>
    <submittedName>
        <fullName evidence="6">ABC transporter ATP-binding protein</fullName>
    </submittedName>
</protein>
<keyword evidence="2" id="KW-0472">Membrane</keyword>
<dbReference type="Pfam" id="PF00005">
    <property type="entry name" value="ABC_tran"/>
    <property type="match status" value="1"/>
</dbReference>
<dbReference type="GeneID" id="43162010"/>
<evidence type="ECO:0000256" key="4">
    <source>
        <dbReference type="ARBA" id="ARBA00022840"/>
    </source>
</evidence>
<keyword evidence="3" id="KW-0547">Nucleotide-binding</keyword>
<reference evidence="6 7" key="1">
    <citation type="submission" date="2023-11" db="EMBL/GenBank/DDBJ databases">
        <title>MicrobeMod: A computational toolkit for identifying prokaryotic methylation and restriction-modification with nanopore sequencing.</title>
        <authorList>
            <person name="Crits-Christoph A."/>
            <person name="Kang S.C."/>
            <person name="Lee H."/>
            <person name="Ostrov N."/>
        </authorList>
    </citation>
    <scope>NUCLEOTIDE SEQUENCE [LARGE SCALE GENOMIC DNA]</scope>
    <source>
        <strain evidence="6 7">ATCC 25935</strain>
    </source>
</reference>